<dbReference type="AlphaFoldDB" id="A0A916Q8H9"/>
<dbReference type="GO" id="GO:0005737">
    <property type="term" value="C:cytoplasm"/>
    <property type="evidence" value="ECO:0007669"/>
    <property type="project" value="UniProtKB-SubCell"/>
</dbReference>
<evidence type="ECO:0000256" key="2">
    <source>
        <dbReference type="ARBA" id="ARBA00022490"/>
    </source>
</evidence>
<comment type="subcellular location">
    <subcellularLocation>
        <location evidence="7">Cytoplasm</location>
    </subcellularLocation>
</comment>
<dbReference type="Pfam" id="PF01791">
    <property type="entry name" value="DeoC"/>
    <property type="match status" value="1"/>
</dbReference>
<evidence type="ECO:0000256" key="1">
    <source>
        <dbReference type="ARBA" id="ARBA00010936"/>
    </source>
</evidence>
<dbReference type="RefSeq" id="WP_201311953.1">
    <property type="nucleotide sequence ID" value="NZ_BLYI01000062.1"/>
</dbReference>
<dbReference type="HAMAP" id="MF_00114">
    <property type="entry name" value="DeoC_type1"/>
    <property type="match status" value="1"/>
</dbReference>
<feature type="active site" description="Proton donor/acceptor" evidence="7">
    <location>
        <position position="182"/>
    </location>
</feature>
<dbReference type="PANTHER" id="PTHR10889:SF1">
    <property type="entry name" value="DEOXYRIBOSE-PHOSPHATE ALDOLASE"/>
    <property type="match status" value="1"/>
</dbReference>
<comment type="similarity">
    <text evidence="1 7">Belongs to the DeoC/FbaB aldolase family. DeoC type 1 subfamily.</text>
</comment>
<sequence>MNRDEVLKHVDHTLLTQTATWEEIKEILDDGIKYSTASACIPAAYVKQSAEYVEGKLPICTVIGFPNGYSTTAVKVFETKDAIENGASEIDMVINIGMLKDKRYQDVEAEIRQIKEACGEKILKVIIETCLLTEDEKIKMCEIVTKAGADYIKTSTGFSTAGATFEDVDLMRKHVGENVKVKAAGGISSFDDAEEFIRLGAERLGTSRLVKIMKNSPDAGAGY</sequence>
<evidence type="ECO:0000256" key="7">
    <source>
        <dbReference type="HAMAP-Rule" id="MF_00114"/>
    </source>
</evidence>
<dbReference type="EC" id="4.1.2.4" evidence="7"/>
<dbReference type="GO" id="GO:0006018">
    <property type="term" value="P:2-deoxyribose 1-phosphate catabolic process"/>
    <property type="evidence" value="ECO:0007669"/>
    <property type="project" value="UniProtKB-UniRule"/>
</dbReference>
<evidence type="ECO:0000256" key="6">
    <source>
        <dbReference type="ARBA" id="ARBA00056337"/>
    </source>
</evidence>
<organism evidence="8 9">
    <name type="scientific">Anaerostipes butyraticus</name>
    <dbReference type="NCBI Taxonomy" id="645466"/>
    <lineage>
        <taxon>Bacteria</taxon>
        <taxon>Bacillati</taxon>
        <taxon>Bacillota</taxon>
        <taxon>Clostridia</taxon>
        <taxon>Lachnospirales</taxon>
        <taxon>Lachnospiraceae</taxon>
        <taxon>Anaerostipes</taxon>
    </lineage>
</organism>
<dbReference type="PIRSF" id="PIRSF001357">
    <property type="entry name" value="DeoC"/>
    <property type="match status" value="1"/>
</dbReference>
<accession>A0A916Q8H9</accession>
<dbReference type="InterPro" id="IPR028581">
    <property type="entry name" value="DeoC_typeI"/>
</dbReference>
<dbReference type="InterPro" id="IPR011343">
    <property type="entry name" value="DeoC"/>
</dbReference>
<keyword evidence="4 7" id="KW-0704">Schiff base</keyword>
<dbReference type="PANTHER" id="PTHR10889">
    <property type="entry name" value="DEOXYRIBOSE-PHOSPHATE ALDOLASE"/>
    <property type="match status" value="1"/>
</dbReference>
<reference evidence="8" key="1">
    <citation type="submission" date="2020-06" db="EMBL/GenBank/DDBJ databases">
        <title>Characterization of fructooligosaccharide metabolism and fructooligosaccharide-degrading enzymes in human commensal butyrate producers.</title>
        <authorList>
            <person name="Tanno H."/>
            <person name="Fujii T."/>
            <person name="Hirano K."/>
            <person name="Maeno S."/>
            <person name="Tonozuka T."/>
            <person name="Sakamoto M."/>
            <person name="Ohkuma M."/>
            <person name="Tochio T."/>
            <person name="Endo A."/>
        </authorList>
    </citation>
    <scope>NUCLEOTIDE SEQUENCE</scope>
    <source>
        <strain evidence="8">JCM 17466</strain>
    </source>
</reference>
<evidence type="ECO:0000313" key="8">
    <source>
        <dbReference type="EMBL" id="GFO86293.1"/>
    </source>
</evidence>
<evidence type="ECO:0000256" key="3">
    <source>
        <dbReference type="ARBA" id="ARBA00023239"/>
    </source>
</evidence>
<name>A0A916Q8H9_9FIRM</name>
<evidence type="ECO:0000256" key="5">
    <source>
        <dbReference type="ARBA" id="ARBA00048791"/>
    </source>
</evidence>
<comment type="catalytic activity">
    <reaction evidence="5 7">
        <text>2-deoxy-D-ribose 5-phosphate = D-glyceraldehyde 3-phosphate + acetaldehyde</text>
        <dbReference type="Rhea" id="RHEA:12821"/>
        <dbReference type="ChEBI" id="CHEBI:15343"/>
        <dbReference type="ChEBI" id="CHEBI:59776"/>
        <dbReference type="ChEBI" id="CHEBI:62877"/>
        <dbReference type="EC" id="4.1.2.4"/>
    </reaction>
</comment>
<proteinExistence type="inferred from homology"/>
<dbReference type="InterPro" id="IPR002915">
    <property type="entry name" value="DeoC/FbaB/LacD_aldolase"/>
</dbReference>
<dbReference type="SUPFAM" id="SSF51569">
    <property type="entry name" value="Aldolase"/>
    <property type="match status" value="1"/>
</dbReference>
<dbReference type="Gene3D" id="3.20.20.70">
    <property type="entry name" value="Aldolase class I"/>
    <property type="match status" value="1"/>
</dbReference>
<comment type="caution">
    <text evidence="8">The sequence shown here is derived from an EMBL/GenBank/DDBJ whole genome shotgun (WGS) entry which is preliminary data.</text>
</comment>
<keyword evidence="9" id="KW-1185">Reference proteome</keyword>
<feature type="active site" description="Schiff-base intermediate with acetaldehyde" evidence="7">
    <location>
        <position position="153"/>
    </location>
</feature>
<dbReference type="EMBL" id="BLYI01000062">
    <property type="protein sequence ID" value="GFO86293.1"/>
    <property type="molecule type" value="Genomic_DNA"/>
</dbReference>
<evidence type="ECO:0000313" key="9">
    <source>
        <dbReference type="Proteomes" id="UP000613208"/>
    </source>
</evidence>
<dbReference type="GO" id="GO:0016052">
    <property type="term" value="P:carbohydrate catabolic process"/>
    <property type="evidence" value="ECO:0007669"/>
    <property type="project" value="TreeGrafter"/>
</dbReference>
<dbReference type="CDD" id="cd00959">
    <property type="entry name" value="DeoC"/>
    <property type="match status" value="1"/>
</dbReference>
<protein>
    <recommendedName>
        <fullName evidence="7">Deoxyribose-phosphate aldolase</fullName>
        <shortName evidence="7">DERA</shortName>
        <ecNumber evidence="7">4.1.2.4</ecNumber>
    </recommendedName>
    <alternativeName>
        <fullName evidence="7">2-deoxy-D-ribose 5-phosphate aldolase</fullName>
    </alternativeName>
    <alternativeName>
        <fullName evidence="7">Phosphodeoxyriboaldolase</fullName>
        <shortName evidence="7">Deoxyriboaldolase</shortName>
    </alternativeName>
</protein>
<dbReference type="InterPro" id="IPR013785">
    <property type="entry name" value="Aldolase_TIM"/>
</dbReference>
<dbReference type="NCBIfam" id="TIGR00126">
    <property type="entry name" value="deoC"/>
    <property type="match status" value="1"/>
</dbReference>
<dbReference type="FunFam" id="3.20.20.70:FF:000044">
    <property type="entry name" value="Deoxyribose-phosphate aldolase"/>
    <property type="match status" value="1"/>
</dbReference>
<keyword evidence="3 7" id="KW-0456">Lyase</keyword>
<dbReference type="GO" id="GO:0004139">
    <property type="term" value="F:deoxyribose-phosphate aldolase activity"/>
    <property type="evidence" value="ECO:0007669"/>
    <property type="project" value="UniProtKB-UniRule"/>
</dbReference>
<gene>
    <name evidence="8" type="primary">deoC_2</name>
    <name evidence="7" type="synonym">deoC</name>
    <name evidence="8" type="ORF">ANBU17_26400</name>
</gene>
<feature type="active site" description="Proton donor/acceptor" evidence="7">
    <location>
        <position position="91"/>
    </location>
</feature>
<dbReference type="SMART" id="SM01133">
    <property type="entry name" value="DeoC"/>
    <property type="match status" value="1"/>
</dbReference>
<keyword evidence="2 7" id="KW-0963">Cytoplasm</keyword>
<comment type="function">
    <text evidence="6 7">Catalyzes a reversible aldol reaction between acetaldehyde and D-glyceraldehyde 3-phosphate to generate 2-deoxy-D-ribose 5-phosphate.</text>
</comment>
<dbReference type="GO" id="GO:0009264">
    <property type="term" value="P:deoxyribonucleotide catabolic process"/>
    <property type="evidence" value="ECO:0007669"/>
    <property type="project" value="UniProtKB-UniRule"/>
</dbReference>
<comment type="pathway">
    <text evidence="7">Carbohydrate degradation; 2-deoxy-D-ribose 1-phosphate degradation; D-glyceraldehyde 3-phosphate and acetaldehyde from 2-deoxy-alpha-D-ribose 1-phosphate: step 2/2.</text>
</comment>
<evidence type="ECO:0000256" key="4">
    <source>
        <dbReference type="ARBA" id="ARBA00023270"/>
    </source>
</evidence>
<dbReference type="Proteomes" id="UP000613208">
    <property type="component" value="Unassembled WGS sequence"/>
</dbReference>